<dbReference type="Pfam" id="PF12937">
    <property type="entry name" value="F-box-like"/>
    <property type="match status" value="1"/>
</dbReference>
<feature type="domain" description="F-box" evidence="2">
    <location>
        <begin position="2"/>
        <end position="50"/>
    </location>
</feature>
<keyword evidence="4" id="KW-1185">Reference proteome</keyword>
<comment type="caution">
    <text evidence="3">The sequence shown here is derived from an EMBL/GenBank/DDBJ whole genome shotgun (WGS) entry which is preliminary data.</text>
</comment>
<dbReference type="AlphaFoldDB" id="A0A409W6G4"/>
<organism evidence="3 4">
    <name type="scientific">Panaeolus cyanescens</name>
    <dbReference type="NCBI Taxonomy" id="181874"/>
    <lineage>
        <taxon>Eukaryota</taxon>
        <taxon>Fungi</taxon>
        <taxon>Dikarya</taxon>
        <taxon>Basidiomycota</taxon>
        <taxon>Agaricomycotina</taxon>
        <taxon>Agaricomycetes</taxon>
        <taxon>Agaricomycetidae</taxon>
        <taxon>Agaricales</taxon>
        <taxon>Agaricineae</taxon>
        <taxon>Galeropsidaceae</taxon>
        <taxon>Panaeolus</taxon>
    </lineage>
</organism>
<gene>
    <name evidence="3" type="ORF">CVT24_012937</name>
</gene>
<dbReference type="InParanoid" id="A0A409W6G4"/>
<feature type="compositionally biased region" description="Basic and acidic residues" evidence="1">
    <location>
        <begin position="414"/>
        <end position="427"/>
    </location>
</feature>
<reference evidence="3 4" key="1">
    <citation type="journal article" date="2018" name="Evol. Lett.">
        <title>Horizontal gene cluster transfer increased hallucinogenic mushroom diversity.</title>
        <authorList>
            <person name="Reynolds H.T."/>
            <person name="Vijayakumar V."/>
            <person name="Gluck-Thaler E."/>
            <person name="Korotkin H.B."/>
            <person name="Matheny P.B."/>
            <person name="Slot J.C."/>
        </authorList>
    </citation>
    <scope>NUCLEOTIDE SEQUENCE [LARGE SCALE GENOMIC DNA]</scope>
    <source>
        <strain evidence="3 4">2629</strain>
    </source>
</reference>
<dbReference type="Gene3D" id="1.20.1280.50">
    <property type="match status" value="1"/>
</dbReference>
<dbReference type="InterPro" id="IPR036047">
    <property type="entry name" value="F-box-like_dom_sf"/>
</dbReference>
<feature type="region of interest" description="Disordered" evidence="1">
    <location>
        <begin position="604"/>
        <end position="626"/>
    </location>
</feature>
<evidence type="ECO:0000256" key="1">
    <source>
        <dbReference type="SAM" id="MobiDB-lite"/>
    </source>
</evidence>
<dbReference type="STRING" id="181874.A0A409W6G4"/>
<feature type="region of interest" description="Disordered" evidence="1">
    <location>
        <begin position="565"/>
        <end position="584"/>
    </location>
</feature>
<evidence type="ECO:0000259" key="2">
    <source>
        <dbReference type="PROSITE" id="PS50181"/>
    </source>
</evidence>
<dbReference type="CDD" id="cd09917">
    <property type="entry name" value="F-box_SF"/>
    <property type="match status" value="1"/>
</dbReference>
<protein>
    <recommendedName>
        <fullName evidence="2">F-box domain-containing protein</fullName>
    </recommendedName>
</protein>
<name>A0A409W6G4_9AGAR</name>
<feature type="compositionally biased region" description="Low complexity" evidence="1">
    <location>
        <begin position="608"/>
        <end position="619"/>
    </location>
</feature>
<dbReference type="OrthoDB" id="2751409at2759"/>
<evidence type="ECO:0000313" key="3">
    <source>
        <dbReference type="EMBL" id="PPQ74092.1"/>
    </source>
</evidence>
<dbReference type="SUPFAM" id="SSF81383">
    <property type="entry name" value="F-box domain"/>
    <property type="match status" value="1"/>
</dbReference>
<dbReference type="EMBL" id="NHTK01005777">
    <property type="protein sequence ID" value="PPQ74092.1"/>
    <property type="molecule type" value="Genomic_DNA"/>
</dbReference>
<dbReference type="InterPro" id="IPR001810">
    <property type="entry name" value="F-box_dom"/>
</dbReference>
<dbReference type="PROSITE" id="PS50181">
    <property type="entry name" value="FBOX"/>
    <property type="match status" value="1"/>
</dbReference>
<sequence length="734" mass="81463">MSLTLLDLPTELLTQILSCLKAEDISNCQLVNKFFYSVVHESISLQYQTSLEEFKALDNPCSSLPVIDKLQALNKSEENWAFLHPNFTKSISVTHNPSGIYDLSGGVYLLGNFNKTELHYLRLPTKPNDEPEWTKIKAHKTIIDMGLCVFEHDLIAIITTEPKNYMGIQGTRYDIEIQLHEFSTGRPHPDAKQHTIKVMTSRWEKPALGIEIVGDNLVLILTFYNNPMRPDDQIFVYEWKTGVLKTSWTAPFRTYSGLLFLREDLILLPNNRTNALDIFTLPTKPTLAIPQPALILGLPALAEGRIVGNISCRAEPNPIGASSHLGIKSRERKRQAALRAAAGLSQDDEMEDMDPKRGFLANPDDAICVFALRVNGMALNFPGGANLNVNFHFGHTYTFFMHRRALIDAYERHTAEVEPEQSMKQDGGDNADDITAGLDGGRAPTPSSSSASGDAQSNKGSGPRRVLWASWGPGISRWFNADSIPTRWITTSAGQRCVLIADSAPDSGFPYVVLDFNESNVKKMKRWLASQARKKAMNDAVEKNMARGKGEKEKEMMKRRDLDHYMGIPNNDVHDEYDVQDDSSEEGDNLIVHMLDDDYIITRNNEASGSSSSGSSSGSPLITQPSLGADDSVDMFAISAFAGDDMITDDDLPPAPEAPYDPSPDNRIWCVDTTEAVEPADTFAERVEGNLPYVACASQKTYTFDGVLIDEERVIGIKTDVLDRIKTVEVHHFG</sequence>
<dbReference type="Proteomes" id="UP000284842">
    <property type="component" value="Unassembled WGS sequence"/>
</dbReference>
<dbReference type="SMART" id="SM00256">
    <property type="entry name" value="FBOX"/>
    <property type="match status" value="1"/>
</dbReference>
<accession>A0A409W6G4</accession>
<proteinExistence type="predicted"/>
<evidence type="ECO:0000313" key="4">
    <source>
        <dbReference type="Proteomes" id="UP000284842"/>
    </source>
</evidence>
<feature type="region of interest" description="Disordered" evidence="1">
    <location>
        <begin position="414"/>
        <end position="463"/>
    </location>
</feature>